<proteinExistence type="predicted"/>
<dbReference type="PANTHER" id="PTHR30185">
    <property type="entry name" value="CRYPTIC BETA-GLUCOSIDE BGL OPERON ANTITERMINATOR"/>
    <property type="match status" value="1"/>
</dbReference>
<reference evidence="4 5" key="1">
    <citation type="submission" date="2020-03" db="EMBL/GenBank/DDBJ databases">
        <title>Bacterial samples isolated from urine from healthy bovine heifers (Gyr breed).</title>
        <authorList>
            <person name="Giannattasio-Ferraz S."/>
            <person name="Maskeri L."/>
            <person name="Penido A."/>
            <person name="Barbosa-Stancioli E.F."/>
            <person name="Putonti C."/>
        </authorList>
    </citation>
    <scope>NUCLEOTIDE SEQUENCE [LARGE SCALE GENOMIC DNA]</scope>
    <source>
        <strain evidence="4 5">UFMG-H7</strain>
    </source>
</reference>
<dbReference type="Pfam" id="PF05043">
    <property type="entry name" value="Mga"/>
    <property type="match status" value="1"/>
</dbReference>
<evidence type="ECO:0000313" key="5">
    <source>
        <dbReference type="Proteomes" id="UP000521358"/>
    </source>
</evidence>
<evidence type="ECO:0000256" key="2">
    <source>
        <dbReference type="ARBA" id="ARBA00023163"/>
    </source>
</evidence>
<comment type="caution">
    <text evidence="4">The sequence shown here is derived from an EMBL/GenBank/DDBJ whole genome shotgun (WGS) entry which is preliminary data.</text>
</comment>
<dbReference type="InterPro" id="IPR036388">
    <property type="entry name" value="WH-like_DNA-bd_sf"/>
</dbReference>
<evidence type="ECO:0000256" key="1">
    <source>
        <dbReference type="ARBA" id="ARBA00023015"/>
    </source>
</evidence>
<dbReference type="EMBL" id="JAAVMB010000011">
    <property type="protein sequence ID" value="NKC68424.1"/>
    <property type="molecule type" value="Genomic_DNA"/>
</dbReference>
<dbReference type="InterPro" id="IPR007737">
    <property type="entry name" value="Mga_HTH"/>
</dbReference>
<dbReference type="RefSeq" id="WP_167807621.1">
    <property type="nucleotide sequence ID" value="NZ_JAAVMB010000011.1"/>
</dbReference>
<keyword evidence="2" id="KW-0804">Transcription</keyword>
<evidence type="ECO:0000259" key="3">
    <source>
        <dbReference type="Pfam" id="PF05043"/>
    </source>
</evidence>
<organism evidence="4 5">
    <name type="scientific">Vagococcus fluvialis</name>
    <dbReference type="NCBI Taxonomy" id="2738"/>
    <lineage>
        <taxon>Bacteria</taxon>
        <taxon>Bacillati</taxon>
        <taxon>Bacillota</taxon>
        <taxon>Bacilli</taxon>
        <taxon>Lactobacillales</taxon>
        <taxon>Enterococcaceae</taxon>
        <taxon>Vagococcus</taxon>
    </lineage>
</organism>
<dbReference type="AlphaFoldDB" id="A0A7X6I429"/>
<name>A0A7X6I429_9ENTE</name>
<accession>A0A7X6I429</accession>
<dbReference type="Gene3D" id="1.10.10.10">
    <property type="entry name" value="Winged helix-like DNA-binding domain superfamily/Winged helix DNA-binding domain"/>
    <property type="match status" value="1"/>
</dbReference>
<dbReference type="InterPro" id="IPR050661">
    <property type="entry name" value="BglG_antiterminators"/>
</dbReference>
<keyword evidence="1" id="KW-0805">Transcription regulation</keyword>
<feature type="domain" description="Mga helix-turn-helix" evidence="3">
    <location>
        <begin position="78"/>
        <end position="163"/>
    </location>
</feature>
<protein>
    <submittedName>
        <fullName evidence="4">Helix-turn-helix domain-containing protein</fullName>
    </submittedName>
</protein>
<dbReference type="PANTHER" id="PTHR30185:SF18">
    <property type="entry name" value="TRANSCRIPTIONAL REGULATOR MTLR"/>
    <property type="match status" value="1"/>
</dbReference>
<dbReference type="Proteomes" id="UP000521358">
    <property type="component" value="Unassembled WGS sequence"/>
</dbReference>
<sequence length="497" mass="59472">MENVLTMKDLLSNQDKRYLIILEKLYRGESYTYQELGNNLRVSSNTIREDKKKINKFIKPAQILFNSDKKMYLQMNDNISIDFIYSVIIKNSLELNILEMIFFEEQILLEDYAEQNFISISTLKRIIAKMNKVLQTKSVYISTNPVQLRGDENRICFMMFHLFREKYIDFKYPFQEIDTLTFNELLKGIIKNSSDFLNFQDMERLKLLILVSIVRVKNNHYITDCYDNFELEKYNLDFIHNDLYKYYFKSTFQIDLTHENLIELAYFFLPNNFAIEYQELLKICEVNAEQKVKLNEHINLIEDISSSLDIPLISKEKLITDLFNIRLLKSPQDYFFYNAKLEFFTELSRESPFVLNYLNMKIKENFLVTKLTEYERIHFIYMIITHWDNLFVEIQKRQPVFNVGVFMTSDKEHSTFIAKMLNEKFYKKINFFPIKAINIEECLEQFNQYEFIVTNTTQINILSHKLINIGLFPSYNDLTTINSVYSEIITSKKTIQS</sequence>
<evidence type="ECO:0000313" key="4">
    <source>
        <dbReference type="EMBL" id="NKC68424.1"/>
    </source>
</evidence>
<gene>
    <name evidence="4" type="ORF">HED35_10015</name>
</gene>